<dbReference type="PROSITE" id="PS51257">
    <property type="entry name" value="PROKAR_LIPOPROTEIN"/>
    <property type="match status" value="1"/>
</dbReference>
<proteinExistence type="predicted"/>
<evidence type="ECO:0000313" key="2">
    <source>
        <dbReference type="EMBL" id="MDH6181804.1"/>
    </source>
</evidence>
<keyword evidence="3" id="KW-1185">Reference proteome</keyword>
<comment type="caution">
    <text evidence="2">The sequence shown here is derived from an EMBL/GenBank/DDBJ whole genome shotgun (WGS) entry which is preliminary data.</text>
</comment>
<accession>A0ABT6KPM1</accession>
<keyword evidence="1" id="KW-0732">Signal</keyword>
<gene>
    <name evidence="2" type="ORF">M2152_001986</name>
</gene>
<dbReference type="RefSeq" id="WP_322134106.1">
    <property type="nucleotide sequence ID" value="NZ_CP085036.1"/>
</dbReference>
<dbReference type="Proteomes" id="UP001160142">
    <property type="component" value="Unassembled WGS sequence"/>
</dbReference>
<organism evidence="2 3">
    <name type="scientific">Antiquaquibacter oligotrophicus</name>
    <dbReference type="NCBI Taxonomy" id="2880260"/>
    <lineage>
        <taxon>Bacteria</taxon>
        <taxon>Bacillati</taxon>
        <taxon>Actinomycetota</taxon>
        <taxon>Actinomycetes</taxon>
        <taxon>Micrococcales</taxon>
        <taxon>Microbacteriaceae</taxon>
        <taxon>Antiquaquibacter</taxon>
    </lineage>
</organism>
<protein>
    <submittedName>
        <fullName evidence="2">Lipoprotein YajG</fullName>
    </submittedName>
</protein>
<evidence type="ECO:0000313" key="3">
    <source>
        <dbReference type="Proteomes" id="UP001160142"/>
    </source>
</evidence>
<feature type="signal peptide" evidence="1">
    <location>
        <begin position="1"/>
        <end position="23"/>
    </location>
</feature>
<reference evidence="2 3" key="1">
    <citation type="submission" date="2023-04" db="EMBL/GenBank/DDBJ databases">
        <title>Genome Encyclopedia of Bacteria and Archaea VI: Functional Genomics of Type Strains.</title>
        <authorList>
            <person name="Whitman W."/>
        </authorList>
    </citation>
    <scope>NUCLEOTIDE SEQUENCE [LARGE SCALE GENOMIC DNA]</scope>
    <source>
        <strain evidence="2 3">SG_E_30_P1</strain>
    </source>
</reference>
<dbReference type="EMBL" id="JARXVQ010000001">
    <property type="protein sequence ID" value="MDH6181804.1"/>
    <property type="molecule type" value="Genomic_DNA"/>
</dbReference>
<name>A0ABT6KPM1_9MICO</name>
<keyword evidence="2" id="KW-0449">Lipoprotein</keyword>
<evidence type="ECO:0000256" key="1">
    <source>
        <dbReference type="SAM" id="SignalP"/>
    </source>
</evidence>
<feature type="chain" id="PRO_5046390446" evidence="1">
    <location>
        <begin position="24"/>
        <end position="64"/>
    </location>
</feature>
<sequence length="64" mass="6613">MTARLLPVALVLLLVGCGATPPASTPTPTPSLSSYADCVAGVQMDPDDVQAYIDEVHELCGEPD</sequence>